<dbReference type="RefSeq" id="WP_077687399.1">
    <property type="nucleotide sequence ID" value="NZ_CP019606.1"/>
</dbReference>
<evidence type="ECO:0000313" key="1">
    <source>
        <dbReference type="EMBL" id="AQP49044.1"/>
    </source>
</evidence>
<reference evidence="2" key="1">
    <citation type="submission" date="2017-02" db="EMBL/GenBank/DDBJ databases">
        <title>Tessaracoccus aquaemaris sp. nov., isolated from the intestine of a Korean rockfish, Sebastes schlegelii, in a marine aquaculture pond.</title>
        <authorList>
            <person name="Tak E.J."/>
            <person name="Bae J.-W."/>
        </authorList>
    </citation>
    <scope>NUCLEOTIDE SEQUENCE [LARGE SCALE GENOMIC DNA]</scope>
    <source>
        <strain evidence="2">NSG39</strain>
    </source>
</reference>
<keyword evidence="2" id="KW-1185">Reference proteome</keyword>
<dbReference type="EMBL" id="CP019606">
    <property type="protein sequence ID" value="AQP49044.1"/>
    <property type="molecule type" value="Genomic_DNA"/>
</dbReference>
<dbReference type="OrthoDB" id="3575438at2"/>
<name>A0A1Q2CSF4_9ACTN</name>
<dbReference type="KEGG" id="tes:BW730_17625"/>
<dbReference type="Proteomes" id="UP000188145">
    <property type="component" value="Chromosome"/>
</dbReference>
<evidence type="ECO:0000313" key="2">
    <source>
        <dbReference type="Proteomes" id="UP000188145"/>
    </source>
</evidence>
<gene>
    <name evidence="1" type="ORF">BW730_17625</name>
</gene>
<evidence type="ECO:0008006" key="3">
    <source>
        <dbReference type="Google" id="ProtNLM"/>
    </source>
</evidence>
<dbReference type="STRING" id="1332264.BW730_17625"/>
<accession>A0A1Q2CSF4</accession>
<sequence>MASWDELKAFVHREWNATDLDDNNLQLVFELPSLRSQAVVVEHASNEEADWVKFKSAIGQLSEIDLWTAAEALSRKVVGGIIVEEGYVVVVSAMPLANVDRTDIIETMFRITSIADELENQFLGTDSI</sequence>
<protein>
    <recommendedName>
        <fullName evidence="3">YbjN domain-containing protein</fullName>
    </recommendedName>
</protein>
<organism evidence="1 2">
    <name type="scientific">Tessaracoccus aquimaris</name>
    <dbReference type="NCBI Taxonomy" id="1332264"/>
    <lineage>
        <taxon>Bacteria</taxon>
        <taxon>Bacillati</taxon>
        <taxon>Actinomycetota</taxon>
        <taxon>Actinomycetes</taxon>
        <taxon>Propionibacteriales</taxon>
        <taxon>Propionibacteriaceae</taxon>
        <taxon>Tessaracoccus</taxon>
    </lineage>
</organism>
<proteinExistence type="predicted"/>
<dbReference type="AlphaFoldDB" id="A0A1Q2CSF4"/>